<dbReference type="GO" id="GO:0000140">
    <property type="term" value="F:acylglycerone-phosphate reductase (NADP+) activity"/>
    <property type="evidence" value="ECO:0007669"/>
    <property type="project" value="TreeGrafter"/>
</dbReference>
<name>A0A5M9N264_9EURO</name>
<dbReference type="AlphaFoldDB" id="A0A5M9N264"/>
<gene>
    <name evidence="5" type="ORF">ATNIH1004_003762</name>
</gene>
<dbReference type="Pfam" id="PF00106">
    <property type="entry name" value="adh_short"/>
    <property type="match status" value="1"/>
</dbReference>
<keyword evidence="2" id="KW-0521">NADP</keyword>
<dbReference type="InterPro" id="IPR002347">
    <property type="entry name" value="SDR_fam"/>
</dbReference>
<dbReference type="PRINTS" id="PR00081">
    <property type="entry name" value="GDHRDH"/>
</dbReference>
<evidence type="ECO:0000256" key="4">
    <source>
        <dbReference type="RuleBase" id="RU000363"/>
    </source>
</evidence>
<reference evidence="5 6" key="1">
    <citation type="submission" date="2019-08" db="EMBL/GenBank/DDBJ databases">
        <title>The genome sequence of a newly discovered highly antifungal drug resistant Aspergillus species, Aspergillus tanneri NIH 1004.</title>
        <authorList>
            <person name="Mounaud S."/>
            <person name="Singh I."/>
            <person name="Joardar V."/>
            <person name="Pakala S."/>
            <person name="Pakala S."/>
            <person name="Venepally P."/>
            <person name="Chung J.K."/>
            <person name="Losada L."/>
            <person name="Nierman W.C."/>
        </authorList>
    </citation>
    <scope>NUCLEOTIDE SEQUENCE [LARGE SCALE GENOMIC DNA]</scope>
    <source>
        <strain evidence="5 6">NIH1004</strain>
    </source>
</reference>
<dbReference type="RefSeq" id="XP_033430430.1">
    <property type="nucleotide sequence ID" value="XM_033568435.1"/>
</dbReference>
<dbReference type="PANTHER" id="PTHR44169:SF6">
    <property type="entry name" value="NADPH-DEPENDENT 1-ACYLDIHYDROXYACETONE PHOSPHATE REDUCTASE"/>
    <property type="match status" value="1"/>
</dbReference>
<evidence type="ECO:0000256" key="3">
    <source>
        <dbReference type="ARBA" id="ARBA00023002"/>
    </source>
</evidence>
<dbReference type="GO" id="GO:0004806">
    <property type="term" value="F:triacylglycerol lipase activity"/>
    <property type="evidence" value="ECO:0007669"/>
    <property type="project" value="TreeGrafter"/>
</dbReference>
<sequence length="283" mass="30589">MASKKSVLITGCSDNGIGSGLALVFKQRNYHVFATARSPAKMTLLQDTPDVTLLTLDVCNQDHIAAAAEAVSKHTGGTLDCLINNAGHNHYMPILDENLDEARQLYETNVFGPVALTQAFAPSLIKARGTVVFITSIAGHLNSPYMGVYAASKRSLELIAETLRLELAPFHVQVLSIVTGAVKTMAQSHFGDFQLPDTSLYKPIEDKIAAHARGEDGRERTELMTHCRKVVEEIIRGASGKIWCGSYAGLVKFATSFVPGSYLDKNVCRGKGLDVLAAKNKVE</sequence>
<dbReference type="GeneID" id="54326464"/>
<evidence type="ECO:0008006" key="7">
    <source>
        <dbReference type="Google" id="ProtNLM"/>
    </source>
</evidence>
<dbReference type="SUPFAM" id="SSF51735">
    <property type="entry name" value="NAD(P)-binding Rossmann-fold domains"/>
    <property type="match status" value="1"/>
</dbReference>
<accession>A0A5M9N264</accession>
<protein>
    <recommendedName>
        <fullName evidence="7">NADPH-dependent 1-acyldihydroxyacetone phosphate reductase</fullName>
    </recommendedName>
</protein>
<proteinExistence type="inferred from homology"/>
<dbReference type="EMBL" id="QUQM01000001">
    <property type="protein sequence ID" value="KAA8651069.1"/>
    <property type="molecule type" value="Genomic_DNA"/>
</dbReference>
<comment type="caution">
    <text evidence="5">The sequence shown here is derived from an EMBL/GenBank/DDBJ whole genome shotgun (WGS) entry which is preliminary data.</text>
</comment>
<dbReference type="GO" id="GO:0044550">
    <property type="term" value="P:secondary metabolite biosynthetic process"/>
    <property type="evidence" value="ECO:0007669"/>
    <property type="project" value="UniProtKB-ARBA"/>
</dbReference>
<dbReference type="GO" id="GO:0019433">
    <property type="term" value="P:triglyceride catabolic process"/>
    <property type="evidence" value="ECO:0007669"/>
    <property type="project" value="TreeGrafter"/>
</dbReference>
<dbReference type="Gene3D" id="3.40.50.720">
    <property type="entry name" value="NAD(P)-binding Rossmann-like Domain"/>
    <property type="match status" value="1"/>
</dbReference>
<evidence type="ECO:0000313" key="6">
    <source>
        <dbReference type="Proteomes" id="UP000324241"/>
    </source>
</evidence>
<dbReference type="VEuPathDB" id="FungiDB:EYZ11_010216"/>
<comment type="similarity">
    <text evidence="1 4">Belongs to the short-chain dehydrogenases/reductases (SDR) family.</text>
</comment>
<dbReference type="GO" id="GO:0005811">
    <property type="term" value="C:lipid droplet"/>
    <property type="evidence" value="ECO:0007669"/>
    <property type="project" value="TreeGrafter"/>
</dbReference>
<organism evidence="5 6">
    <name type="scientific">Aspergillus tanneri</name>
    <dbReference type="NCBI Taxonomy" id="1220188"/>
    <lineage>
        <taxon>Eukaryota</taxon>
        <taxon>Fungi</taxon>
        <taxon>Dikarya</taxon>
        <taxon>Ascomycota</taxon>
        <taxon>Pezizomycotina</taxon>
        <taxon>Eurotiomycetes</taxon>
        <taxon>Eurotiomycetidae</taxon>
        <taxon>Eurotiales</taxon>
        <taxon>Aspergillaceae</taxon>
        <taxon>Aspergillus</taxon>
        <taxon>Aspergillus subgen. Circumdati</taxon>
    </lineage>
</organism>
<dbReference type="PANTHER" id="PTHR44169">
    <property type="entry name" value="NADPH-DEPENDENT 1-ACYLDIHYDROXYACETONE PHOSPHATE REDUCTASE"/>
    <property type="match status" value="1"/>
</dbReference>
<dbReference type="InterPro" id="IPR020904">
    <property type="entry name" value="Sc_DH/Rdtase_CS"/>
</dbReference>
<evidence type="ECO:0000313" key="5">
    <source>
        <dbReference type="EMBL" id="KAA8651069.1"/>
    </source>
</evidence>
<dbReference type="GO" id="GO:0005783">
    <property type="term" value="C:endoplasmic reticulum"/>
    <property type="evidence" value="ECO:0007669"/>
    <property type="project" value="TreeGrafter"/>
</dbReference>
<keyword evidence="3" id="KW-0560">Oxidoreductase</keyword>
<evidence type="ECO:0000256" key="2">
    <source>
        <dbReference type="ARBA" id="ARBA00022857"/>
    </source>
</evidence>
<evidence type="ECO:0000256" key="1">
    <source>
        <dbReference type="ARBA" id="ARBA00006484"/>
    </source>
</evidence>
<dbReference type="GO" id="GO:0006654">
    <property type="term" value="P:phosphatidic acid biosynthetic process"/>
    <property type="evidence" value="ECO:0007669"/>
    <property type="project" value="TreeGrafter"/>
</dbReference>
<dbReference type="InterPro" id="IPR036291">
    <property type="entry name" value="NAD(P)-bd_dom_sf"/>
</dbReference>
<dbReference type="OrthoDB" id="2102561at2759"/>
<dbReference type="Proteomes" id="UP000324241">
    <property type="component" value="Unassembled WGS sequence"/>
</dbReference>
<dbReference type="PRINTS" id="PR00080">
    <property type="entry name" value="SDRFAMILY"/>
</dbReference>
<dbReference type="CDD" id="cd05374">
    <property type="entry name" value="17beta-HSD-like_SDR_c"/>
    <property type="match status" value="1"/>
</dbReference>
<dbReference type="PROSITE" id="PS00061">
    <property type="entry name" value="ADH_SHORT"/>
    <property type="match status" value="1"/>
</dbReference>